<dbReference type="GO" id="GO:0046934">
    <property type="term" value="F:1-phosphatidylinositol-4,5-bisphosphate 3-kinase activity"/>
    <property type="evidence" value="ECO:0007669"/>
    <property type="project" value="UniProtKB-EC"/>
</dbReference>
<protein>
    <submittedName>
        <fullName evidence="4">PIK3CA_B_D</fullName>
        <ecNumber evidence="4">2.7.1.153</ecNumber>
    </submittedName>
</protein>
<feature type="domain" description="PI3K-ABD" evidence="2">
    <location>
        <begin position="14"/>
        <end position="103"/>
    </location>
</feature>
<evidence type="ECO:0000259" key="3">
    <source>
        <dbReference type="PROSITE" id="PS51546"/>
    </source>
</evidence>
<proteinExistence type="inferred from homology"/>
<dbReference type="SUPFAM" id="SSF54236">
    <property type="entry name" value="Ubiquitin-like"/>
    <property type="match status" value="1"/>
</dbReference>
<keyword evidence="5" id="KW-1185">Reference proteome</keyword>
<gene>
    <name evidence="4" type="ORF">SPHA_36623</name>
</gene>
<organism evidence="4 5">
    <name type="scientific">Acanthosepion pharaonis</name>
    <name type="common">Pharaoh cuttlefish</name>
    <name type="synonym">Sepia pharaonis</name>
    <dbReference type="NCBI Taxonomy" id="158019"/>
    <lineage>
        <taxon>Eukaryota</taxon>
        <taxon>Metazoa</taxon>
        <taxon>Spiralia</taxon>
        <taxon>Lophotrochozoa</taxon>
        <taxon>Mollusca</taxon>
        <taxon>Cephalopoda</taxon>
        <taxon>Coleoidea</taxon>
        <taxon>Decapodiformes</taxon>
        <taxon>Sepiida</taxon>
        <taxon>Sepiina</taxon>
        <taxon>Sepiidae</taxon>
        <taxon>Acanthosepion</taxon>
    </lineage>
</organism>
<evidence type="ECO:0000313" key="5">
    <source>
        <dbReference type="Proteomes" id="UP000597762"/>
    </source>
</evidence>
<comment type="similarity">
    <text evidence="1">Belongs to the PI3/PI4-kinase family.</text>
</comment>
<dbReference type="InterPro" id="IPR029071">
    <property type="entry name" value="Ubiquitin-like_domsf"/>
</dbReference>
<sequence length="346" mass="40083">MPPSSGELWGLHLMPSQVDVDCFLPTGILVPLRCNRNATLESIKTDLWAEAKKFPFHTKLLNPTCYIFVSITQEAEREEFFDETRRLCDLRLFLPWLKVVEPEGNRDEKKLNYEIGMAVGISINDFNEMKELEVMTFRRNILEVCKEVVACRDDPGGHNRALYTYPPEVESSSIPPSHVQSKLNKESDHVIVCIWVLSDNDDRQKYSVKVPHTATPQLVIAEAIRRRTRSMKLTADQQQMCIRQFSNIYVLKVCGCNQYLLEEHPLSQYKYIRECIAREKIPQLMLQAKEAVYTAIPENIFRMPTYVQKGVQALRDIDKQETIPIWTINTKLRIKINSAAYVNVKF</sequence>
<dbReference type="FunFam" id="3.10.20.770:FF:000005">
    <property type="entry name" value="Phosphatidylinositol 4,5-bisphosphate 3-kinase catalytic subunit"/>
    <property type="match status" value="1"/>
</dbReference>
<feature type="domain" description="PI3K-RBD" evidence="3">
    <location>
        <begin position="187"/>
        <end position="288"/>
    </location>
</feature>
<comment type="caution">
    <text evidence="4">The sequence shown here is derived from an EMBL/GenBank/DDBJ whole genome shotgun (WGS) entry which is preliminary data.</text>
</comment>
<dbReference type="InterPro" id="IPR000341">
    <property type="entry name" value="PI3K_Ras-bd_dom"/>
</dbReference>
<dbReference type="EMBL" id="CAHIKZ030001607">
    <property type="protein sequence ID" value="CAE1269516.1"/>
    <property type="molecule type" value="Genomic_DNA"/>
</dbReference>
<keyword evidence="4" id="KW-0808">Transferase</keyword>
<dbReference type="PROSITE" id="PS51546">
    <property type="entry name" value="PI3K_RBD"/>
    <property type="match status" value="1"/>
</dbReference>
<evidence type="ECO:0000256" key="1">
    <source>
        <dbReference type="PROSITE-ProRule" id="PRU00877"/>
    </source>
</evidence>
<name>A0A812CJ28_ACAPH</name>
<evidence type="ECO:0000259" key="2">
    <source>
        <dbReference type="PROSITE" id="PS51544"/>
    </source>
</evidence>
<dbReference type="InterPro" id="IPR003113">
    <property type="entry name" value="PI3K_ABD"/>
</dbReference>
<dbReference type="Proteomes" id="UP000597762">
    <property type="component" value="Unassembled WGS sequence"/>
</dbReference>
<dbReference type="Gene3D" id="3.10.20.770">
    <property type="match status" value="1"/>
</dbReference>
<accession>A0A812CJ28</accession>
<dbReference type="AlphaFoldDB" id="A0A812CJ28"/>
<dbReference type="Pfam" id="PF02192">
    <property type="entry name" value="PI3K_p85B"/>
    <property type="match status" value="1"/>
</dbReference>
<dbReference type="OrthoDB" id="67688at2759"/>
<dbReference type="Pfam" id="PF00794">
    <property type="entry name" value="PI3K_rbd"/>
    <property type="match status" value="1"/>
</dbReference>
<dbReference type="SMART" id="SM00143">
    <property type="entry name" value="PI3K_p85B"/>
    <property type="match status" value="1"/>
</dbReference>
<dbReference type="SMART" id="SM00144">
    <property type="entry name" value="PI3K_rbd"/>
    <property type="match status" value="1"/>
</dbReference>
<evidence type="ECO:0000313" key="4">
    <source>
        <dbReference type="EMBL" id="CAE1269516.1"/>
    </source>
</evidence>
<dbReference type="PROSITE" id="PS51544">
    <property type="entry name" value="PI3K_ABD"/>
    <property type="match status" value="1"/>
</dbReference>
<dbReference type="EC" id="2.7.1.153" evidence="4"/>
<reference evidence="4" key="1">
    <citation type="submission" date="2021-01" db="EMBL/GenBank/DDBJ databases">
        <authorList>
            <person name="Li R."/>
            <person name="Bekaert M."/>
        </authorList>
    </citation>
    <scope>NUCLEOTIDE SEQUENCE</scope>
    <source>
        <strain evidence="4">Farmed</strain>
    </source>
</reference>